<dbReference type="SUPFAM" id="SSF48371">
    <property type="entry name" value="ARM repeat"/>
    <property type="match status" value="1"/>
</dbReference>
<gene>
    <name evidence="1" type="ORF">SDC9_174245</name>
</gene>
<evidence type="ECO:0000313" key="1">
    <source>
        <dbReference type="EMBL" id="MPN26820.1"/>
    </source>
</evidence>
<dbReference type="InterPro" id="IPR016024">
    <property type="entry name" value="ARM-type_fold"/>
</dbReference>
<proteinExistence type="predicted"/>
<name>A0A645GKZ7_9ZZZZ</name>
<dbReference type="AlphaFoldDB" id="A0A645GKZ7"/>
<organism evidence="1">
    <name type="scientific">bioreactor metagenome</name>
    <dbReference type="NCBI Taxonomy" id="1076179"/>
    <lineage>
        <taxon>unclassified sequences</taxon>
        <taxon>metagenomes</taxon>
        <taxon>ecological metagenomes</taxon>
    </lineage>
</organism>
<evidence type="ECO:0008006" key="2">
    <source>
        <dbReference type="Google" id="ProtNLM"/>
    </source>
</evidence>
<sequence length="166" mass="18644">MQIEILCSFSDNPNQLVKDGLVFSLLGIESPKAIETLIKLSTDKSNDVRNWATFGIGSSIDSDNENIREALLKRTNDKHGETRHEAIIGLAMRGDSRVVEIIKQELIGGEFGYLLFAAILETKDKEFLPLLQQNLRAVEGDTSINPEWIRDLKKCIDELTKLTNET</sequence>
<dbReference type="Gene3D" id="1.25.10.10">
    <property type="entry name" value="Leucine-rich Repeat Variant"/>
    <property type="match status" value="1"/>
</dbReference>
<dbReference type="InterPro" id="IPR011989">
    <property type="entry name" value="ARM-like"/>
</dbReference>
<comment type="caution">
    <text evidence="1">The sequence shown here is derived from an EMBL/GenBank/DDBJ whole genome shotgun (WGS) entry which is preliminary data.</text>
</comment>
<reference evidence="1" key="1">
    <citation type="submission" date="2019-08" db="EMBL/GenBank/DDBJ databases">
        <authorList>
            <person name="Kucharzyk K."/>
            <person name="Murdoch R.W."/>
            <person name="Higgins S."/>
            <person name="Loffler F."/>
        </authorList>
    </citation>
    <scope>NUCLEOTIDE SEQUENCE</scope>
</reference>
<protein>
    <recommendedName>
        <fullName evidence="2">HEAT repeat domain-containing protein</fullName>
    </recommendedName>
</protein>
<dbReference type="EMBL" id="VSSQ01076480">
    <property type="protein sequence ID" value="MPN26820.1"/>
    <property type="molecule type" value="Genomic_DNA"/>
</dbReference>
<accession>A0A645GKZ7</accession>